<evidence type="ECO:0000256" key="1">
    <source>
        <dbReference type="SAM" id="MobiDB-lite"/>
    </source>
</evidence>
<dbReference type="PROSITE" id="PS50181">
    <property type="entry name" value="FBOX"/>
    <property type="match status" value="1"/>
</dbReference>
<dbReference type="Gene3D" id="3.80.10.10">
    <property type="entry name" value="Ribonuclease Inhibitor"/>
    <property type="match status" value="1"/>
</dbReference>
<dbReference type="SUPFAM" id="SSF81383">
    <property type="entry name" value="F-box domain"/>
    <property type="match status" value="1"/>
</dbReference>
<gene>
    <name evidence="3" type="ORF">B0T10DRAFT_404285</name>
</gene>
<dbReference type="InterPro" id="IPR032675">
    <property type="entry name" value="LRR_dom_sf"/>
</dbReference>
<dbReference type="OrthoDB" id="3140657at2759"/>
<name>A0A9P8W569_9HYPO</name>
<sequence length="442" mass="51887">MAFQNVPEELLDAIISRLSGHDLLTARLVCHRWKVLASKDLFHTISLVPTDKGFDKWYHCVNDEGPRSLARRLVIYTTIGEGNSLAQYYDAWYDVKKSRDRREEDPERLDPISSFADFPQVDQLCLVFSSVCLGELTDDFTAWHIELMEARKSLLEDVFEAIKTRYERPNTSKIRHLTIQNLQNVPLPEFTSSELFRSVTEHLEQLDLQVIVEHNEDDPDSDIHWLERRTFEPYMHEAWLAPLSDQLTSLSLSFDEHWGTMPGTFTGHGLVFPHLKTLKLGRYSISHYDHLDWVLAQPSLRTLIFEHCRVVSHVWERVEVIEIWEVATRDWFRLSPDIFDGFHKDAPYHFPGTWEFMFDKIRLGLPHLIDFQFQIAWSGRYVAYQGETMPTRWIWGRENGDKEFGDGIGFETERKMLNRAKETDEGDSRALEELREATRRRS</sequence>
<evidence type="ECO:0000259" key="2">
    <source>
        <dbReference type="PROSITE" id="PS50181"/>
    </source>
</evidence>
<evidence type="ECO:0000313" key="3">
    <source>
        <dbReference type="EMBL" id="KAH6889647.1"/>
    </source>
</evidence>
<feature type="region of interest" description="Disordered" evidence="1">
    <location>
        <begin position="419"/>
        <end position="442"/>
    </location>
</feature>
<evidence type="ECO:0000313" key="4">
    <source>
        <dbReference type="Proteomes" id="UP000777438"/>
    </source>
</evidence>
<proteinExistence type="predicted"/>
<dbReference type="InterPro" id="IPR001810">
    <property type="entry name" value="F-box_dom"/>
</dbReference>
<organism evidence="3 4">
    <name type="scientific">Thelonectria olida</name>
    <dbReference type="NCBI Taxonomy" id="1576542"/>
    <lineage>
        <taxon>Eukaryota</taxon>
        <taxon>Fungi</taxon>
        <taxon>Dikarya</taxon>
        <taxon>Ascomycota</taxon>
        <taxon>Pezizomycotina</taxon>
        <taxon>Sordariomycetes</taxon>
        <taxon>Hypocreomycetidae</taxon>
        <taxon>Hypocreales</taxon>
        <taxon>Nectriaceae</taxon>
        <taxon>Thelonectria</taxon>
    </lineage>
</organism>
<dbReference type="Proteomes" id="UP000777438">
    <property type="component" value="Unassembled WGS sequence"/>
</dbReference>
<reference evidence="3 4" key="1">
    <citation type="journal article" date="2021" name="Nat. Commun.">
        <title>Genetic determinants of endophytism in the Arabidopsis root mycobiome.</title>
        <authorList>
            <person name="Mesny F."/>
            <person name="Miyauchi S."/>
            <person name="Thiergart T."/>
            <person name="Pickel B."/>
            <person name="Atanasova L."/>
            <person name="Karlsson M."/>
            <person name="Huettel B."/>
            <person name="Barry K.W."/>
            <person name="Haridas S."/>
            <person name="Chen C."/>
            <person name="Bauer D."/>
            <person name="Andreopoulos W."/>
            <person name="Pangilinan J."/>
            <person name="LaButti K."/>
            <person name="Riley R."/>
            <person name="Lipzen A."/>
            <person name="Clum A."/>
            <person name="Drula E."/>
            <person name="Henrissat B."/>
            <person name="Kohler A."/>
            <person name="Grigoriev I.V."/>
            <person name="Martin F.M."/>
            <person name="Hacquard S."/>
        </authorList>
    </citation>
    <scope>NUCLEOTIDE SEQUENCE [LARGE SCALE GENOMIC DNA]</scope>
    <source>
        <strain evidence="3 4">MPI-CAGE-CH-0241</strain>
    </source>
</reference>
<dbReference type="PANTHER" id="PTHR42057:SF2">
    <property type="entry name" value="F-BOX DOMAIN PROTEIN (AFU_ORTHOLOGUE AFUA_4G00200)-RELATED"/>
    <property type="match status" value="1"/>
</dbReference>
<keyword evidence="4" id="KW-1185">Reference proteome</keyword>
<accession>A0A9P8W569</accession>
<dbReference type="AlphaFoldDB" id="A0A9P8W569"/>
<feature type="domain" description="F-box" evidence="2">
    <location>
        <begin position="1"/>
        <end position="45"/>
    </location>
</feature>
<dbReference type="InterPro" id="IPR036047">
    <property type="entry name" value="F-box-like_dom_sf"/>
</dbReference>
<dbReference type="SMART" id="SM00256">
    <property type="entry name" value="FBOX"/>
    <property type="match status" value="1"/>
</dbReference>
<dbReference type="PANTHER" id="PTHR42057">
    <property type="entry name" value="F-BOX DOMAIN PROTEIN (AFU_ORTHOLOGUE AFUA_4G00200)"/>
    <property type="match status" value="1"/>
</dbReference>
<comment type="caution">
    <text evidence="3">The sequence shown here is derived from an EMBL/GenBank/DDBJ whole genome shotgun (WGS) entry which is preliminary data.</text>
</comment>
<dbReference type="Gene3D" id="1.20.1280.50">
    <property type="match status" value="1"/>
</dbReference>
<dbReference type="EMBL" id="JAGPYM010000010">
    <property type="protein sequence ID" value="KAH6889647.1"/>
    <property type="molecule type" value="Genomic_DNA"/>
</dbReference>
<dbReference type="Pfam" id="PF12937">
    <property type="entry name" value="F-box-like"/>
    <property type="match status" value="1"/>
</dbReference>
<protein>
    <recommendedName>
        <fullName evidence="2">F-box domain-containing protein</fullName>
    </recommendedName>
</protein>
<dbReference type="CDD" id="cd09917">
    <property type="entry name" value="F-box_SF"/>
    <property type="match status" value="1"/>
</dbReference>